<keyword evidence="2" id="KW-0813">Transport</keyword>
<evidence type="ECO:0000256" key="1">
    <source>
        <dbReference type="ARBA" id="ARBA00004651"/>
    </source>
</evidence>
<feature type="transmembrane region" description="Helical" evidence="7">
    <location>
        <begin position="84"/>
        <end position="102"/>
    </location>
</feature>
<feature type="transmembrane region" description="Helical" evidence="7">
    <location>
        <begin position="21"/>
        <end position="42"/>
    </location>
</feature>
<evidence type="ECO:0000256" key="2">
    <source>
        <dbReference type="ARBA" id="ARBA00022448"/>
    </source>
</evidence>
<feature type="transmembrane region" description="Helical" evidence="7">
    <location>
        <begin position="48"/>
        <end position="72"/>
    </location>
</feature>
<dbReference type="InterPro" id="IPR036259">
    <property type="entry name" value="MFS_trans_sf"/>
</dbReference>
<dbReference type="FunFam" id="1.20.1250.20:FF:000001">
    <property type="entry name" value="Dicarboxylate MFS transporter"/>
    <property type="match status" value="1"/>
</dbReference>
<evidence type="ECO:0000313" key="9">
    <source>
        <dbReference type="EMBL" id="REF73063.1"/>
    </source>
</evidence>
<dbReference type="PROSITE" id="PS50850">
    <property type="entry name" value="MFS"/>
    <property type="match status" value="1"/>
</dbReference>
<keyword evidence="3" id="KW-1003">Cell membrane</keyword>
<feature type="transmembrane region" description="Helical" evidence="7">
    <location>
        <begin position="303"/>
        <end position="323"/>
    </location>
</feature>
<feature type="transmembrane region" description="Helical" evidence="7">
    <location>
        <begin position="108"/>
        <end position="137"/>
    </location>
</feature>
<keyword evidence="6 7" id="KW-0472">Membrane</keyword>
<evidence type="ECO:0000259" key="8">
    <source>
        <dbReference type="PROSITE" id="PS50850"/>
    </source>
</evidence>
<feature type="transmembrane region" description="Helical" evidence="7">
    <location>
        <begin position="365"/>
        <end position="384"/>
    </location>
</feature>
<dbReference type="InterPro" id="IPR005828">
    <property type="entry name" value="MFS_sugar_transport-like"/>
</dbReference>
<gene>
    <name evidence="9" type="ORF">BDD41_1579</name>
</gene>
<dbReference type="RefSeq" id="WP_116221243.1">
    <property type="nucleotide sequence ID" value="NZ_CP038196.1"/>
</dbReference>
<evidence type="ECO:0000256" key="4">
    <source>
        <dbReference type="ARBA" id="ARBA00022692"/>
    </source>
</evidence>
<reference evidence="9 10" key="1">
    <citation type="submission" date="2018-08" db="EMBL/GenBank/DDBJ databases">
        <title>Genomic Encyclopedia of Archaeal and Bacterial Type Strains, Phase II (KMG-II): from individual species to whole genera.</title>
        <authorList>
            <person name="Goeker M."/>
        </authorList>
    </citation>
    <scope>NUCLEOTIDE SEQUENCE [LARGE SCALE GENOMIC DNA]</scope>
    <source>
        <strain evidence="9 10">DSM 17099</strain>
    </source>
</reference>
<dbReference type="GO" id="GO:0005886">
    <property type="term" value="C:plasma membrane"/>
    <property type="evidence" value="ECO:0007669"/>
    <property type="project" value="UniProtKB-SubCell"/>
</dbReference>
<dbReference type="EMBL" id="QTUJ01000001">
    <property type="protein sequence ID" value="REF73063.1"/>
    <property type="molecule type" value="Genomic_DNA"/>
</dbReference>
<comment type="subcellular location">
    <subcellularLocation>
        <location evidence="1">Cell membrane</location>
        <topology evidence="1">Multi-pass membrane protein</topology>
    </subcellularLocation>
</comment>
<dbReference type="Gene3D" id="1.20.1250.20">
    <property type="entry name" value="MFS general substrate transporter like domains"/>
    <property type="match status" value="2"/>
</dbReference>
<evidence type="ECO:0000313" key="10">
    <source>
        <dbReference type="Proteomes" id="UP000256941"/>
    </source>
</evidence>
<dbReference type="Pfam" id="PF00083">
    <property type="entry name" value="Sugar_tr"/>
    <property type="match status" value="1"/>
</dbReference>
<dbReference type="Proteomes" id="UP000256941">
    <property type="component" value="Unassembled WGS sequence"/>
</dbReference>
<protein>
    <submittedName>
        <fullName evidence="9">MFS transporter</fullName>
    </submittedName>
</protein>
<feature type="transmembrane region" description="Helical" evidence="7">
    <location>
        <begin position="329"/>
        <end position="353"/>
    </location>
</feature>
<feature type="transmembrane region" description="Helical" evidence="7">
    <location>
        <begin position="149"/>
        <end position="171"/>
    </location>
</feature>
<dbReference type="Pfam" id="PF07690">
    <property type="entry name" value="MFS_1"/>
    <property type="match status" value="1"/>
</dbReference>
<evidence type="ECO:0000256" key="7">
    <source>
        <dbReference type="SAM" id="Phobius"/>
    </source>
</evidence>
<evidence type="ECO:0000256" key="3">
    <source>
        <dbReference type="ARBA" id="ARBA00022475"/>
    </source>
</evidence>
<name>A0A3D9XVA9_PARVE</name>
<dbReference type="PANTHER" id="PTHR43045">
    <property type="entry name" value="SHIKIMATE TRANSPORTER"/>
    <property type="match status" value="1"/>
</dbReference>
<dbReference type="CDD" id="cd17369">
    <property type="entry name" value="MFS_ShiA_like"/>
    <property type="match status" value="1"/>
</dbReference>
<accession>A0A3D9XVA9</accession>
<dbReference type="PANTHER" id="PTHR43045:SF1">
    <property type="entry name" value="SHIKIMATE TRANSPORTER"/>
    <property type="match status" value="1"/>
</dbReference>
<sequence length="430" mass="46291">MQDRKSQSRRAALGSFVGTTIEWYDFYIYGFAAALVFGPLFFTGSSPYIGTLAAFGTFAVGFFARPLGGLIFGHLGDRMGRKNILVVTLVMMGIATALIGMLPTHVTIGVWAPILLVVLRIFQGIAVGGEWGGAVLLAAEHAPKGRQTFFASFAQLGSPAGLVLALLAFRIAGLVDQEVFLSWGWRVPFLVSIVLLGVGLVIRLNIEETPEFEKVRQTGKPAKLPAVEVFRDWRGAIFLAMGANTFGIAAVYFYNTFLVAYATQYAGLPRATILNALFWTAVAQLLCQPIGARIAERMGNERLFLQVCLGISVLTPYPVFMVVETGNYALIQVGLIVNIIFGAFAYAVIAGYISQIFPARVRYSAISIGYQFCGAIAGGLTPVLGTILAEKFSGEWWPLAVFASTLAVISLVSVSLLGRYRQANAEAAPA</sequence>
<dbReference type="GO" id="GO:0022857">
    <property type="term" value="F:transmembrane transporter activity"/>
    <property type="evidence" value="ECO:0007669"/>
    <property type="project" value="InterPro"/>
</dbReference>
<feature type="transmembrane region" description="Helical" evidence="7">
    <location>
        <begin position="233"/>
        <end position="253"/>
    </location>
</feature>
<dbReference type="InterPro" id="IPR020846">
    <property type="entry name" value="MFS_dom"/>
</dbReference>
<evidence type="ECO:0000256" key="5">
    <source>
        <dbReference type="ARBA" id="ARBA00022989"/>
    </source>
</evidence>
<keyword evidence="4 7" id="KW-0812">Transmembrane</keyword>
<keyword evidence="5 7" id="KW-1133">Transmembrane helix</keyword>
<evidence type="ECO:0000256" key="6">
    <source>
        <dbReference type="ARBA" id="ARBA00023136"/>
    </source>
</evidence>
<organism evidence="9 10">
    <name type="scientific">Paracoccus versutus</name>
    <name type="common">Thiobacillus versutus</name>
    <dbReference type="NCBI Taxonomy" id="34007"/>
    <lineage>
        <taxon>Bacteria</taxon>
        <taxon>Pseudomonadati</taxon>
        <taxon>Pseudomonadota</taxon>
        <taxon>Alphaproteobacteria</taxon>
        <taxon>Rhodobacterales</taxon>
        <taxon>Paracoccaceae</taxon>
        <taxon>Paracoccus</taxon>
    </lineage>
</organism>
<dbReference type="AlphaFoldDB" id="A0A3D9XVA9"/>
<feature type="transmembrane region" description="Helical" evidence="7">
    <location>
        <begin position="183"/>
        <end position="206"/>
    </location>
</feature>
<feature type="transmembrane region" description="Helical" evidence="7">
    <location>
        <begin position="273"/>
        <end position="291"/>
    </location>
</feature>
<comment type="caution">
    <text evidence="9">The sequence shown here is derived from an EMBL/GenBank/DDBJ whole genome shotgun (WGS) entry which is preliminary data.</text>
</comment>
<dbReference type="InterPro" id="IPR011701">
    <property type="entry name" value="MFS"/>
</dbReference>
<feature type="transmembrane region" description="Helical" evidence="7">
    <location>
        <begin position="396"/>
        <end position="417"/>
    </location>
</feature>
<feature type="domain" description="Major facilitator superfamily (MFS) profile" evidence="8">
    <location>
        <begin position="11"/>
        <end position="421"/>
    </location>
</feature>
<proteinExistence type="predicted"/>
<dbReference type="SUPFAM" id="SSF103473">
    <property type="entry name" value="MFS general substrate transporter"/>
    <property type="match status" value="1"/>
</dbReference>